<dbReference type="InterPro" id="IPR050291">
    <property type="entry name" value="CDF_Transporter"/>
</dbReference>
<feature type="transmembrane region" description="Helical" evidence="7">
    <location>
        <begin position="162"/>
        <end position="182"/>
    </location>
</feature>
<feature type="transmembrane region" description="Helical" evidence="7">
    <location>
        <begin position="81"/>
        <end position="101"/>
    </location>
</feature>
<dbReference type="InterPro" id="IPR027470">
    <property type="entry name" value="Cation_efflux_CTD"/>
</dbReference>
<evidence type="ECO:0000256" key="6">
    <source>
        <dbReference type="ARBA" id="ARBA00023136"/>
    </source>
</evidence>
<evidence type="ECO:0000313" key="11">
    <source>
        <dbReference type="Proteomes" id="UP000193355"/>
    </source>
</evidence>
<keyword evidence="5 7" id="KW-1133">Transmembrane helix</keyword>
<dbReference type="GO" id="GO:0008324">
    <property type="term" value="F:monoatomic cation transmembrane transporter activity"/>
    <property type="evidence" value="ECO:0007669"/>
    <property type="project" value="InterPro"/>
</dbReference>
<evidence type="ECO:0000256" key="3">
    <source>
        <dbReference type="ARBA" id="ARBA00022448"/>
    </source>
</evidence>
<dbReference type="STRING" id="561720.SAMN06275492_1328"/>
<gene>
    <name evidence="10" type="ORF">SAMN06275492_1328</name>
</gene>
<evidence type="ECO:0000256" key="1">
    <source>
        <dbReference type="ARBA" id="ARBA00004141"/>
    </source>
</evidence>
<dbReference type="InterPro" id="IPR058533">
    <property type="entry name" value="Cation_efflux_TM"/>
</dbReference>
<dbReference type="SUPFAM" id="SSF161111">
    <property type="entry name" value="Cation efflux protein transmembrane domain-like"/>
    <property type="match status" value="1"/>
</dbReference>
<keyword evidence="3" id="KW-0813">Transport</keyword>
<dbReference type="InterPro" id="IPR027469">
    <property type="entry name" value="Cation_efflux_TMD_sf"/>
</dbReference>
<dbReference type="NCBIfam" id="TIGR01297">
    <property type="entry name" value="CDF"/>
    <property type="match status" value="1"/>
</dbReference>
<dbReference type="EMBL" id="FXBB01000032">
    <property type="protein sequence ID" value="SMG42904.1"/>
    <property type="molecule type" value="Genomic_DNA"/>
</dbReference>
<feature type="transmembrane region" description="Helical" evidence="7">
    <location>
        <begin position="188"/>
        <end position="207"/>
    </location>
</feature>
<feature type="domain" description="Cation efflux protein cytoplasmic" evidence="9">
    <location>
        <begin position="218"/>
        <end position="295"/>
    </location>
</feature>
<dbReference type="Pfam" id="PF16916">
    <property type="entry name" value="ZT_dimer"/>
    <property type="match status" value="1"/>
</dbReference>
<dbReference type="Pfam" id="PF01545">
    <property type="entry name" value="Cation_efflux"/>
    <property type="match status" value="1"/>
</dbReference>
<evidence type="ECO:0000313" key="10">
    <source>
        <dbReference type="EMBL" id="SMG42904.1"/>
    </source>
</evidence>
<feature type="domain" description="Cation efflux protein transmembrane" evidence="8">
    <location>
        <begin position="15"/>
        <end position="214"/>
    </location>
</feature>
<feature type="transmembrane region" description="Helical" evidence="7">
    <location>
        <begin position="121"/>
        <end position="141"/>
    </location>
</feature>
<proteinExistence type="inferred from homology"/>
<dbReference type="AlphaFoldDB" id="A0A1X7KQ98"/>
<keyword evidence="6 7" id="KW-0472">Membrane</keyword>
<dbReference type="Gene3D" id="3.30.70.1350">
    <property type="entry name" value="Cation efflux protein, cytoplasmic domain"/>
    <property type="match status" value="1"/>
</dbReference>
<protein>
    <submittedName>
        <fullName evidence="10">Cation diffusion facilitator family transporter</fullName>
    </submittedName>
</protein>
<accession>A0A1X7KQ98</accession>
<evidence type="ECO:0000256" key="7">
    <source>
        <dbReference type="SAM" id="Phobius"/>
    </source>
</evidence>
<evidence type="ECO:0000256" key="5">
    <source>
        <dbReference type="ARBA" id="ARBA00022989"/>
    </source>
</evidence>
<evidence type="ECO:0000256" key="2">
    <source>
        <dbReference type="ARBA" id="ARBA00008114"/>
    </source>
</evidence>
<dbReference type="Gene3D" id="1.20.1510.10">
    <property type="entry name" value="Cation efflux protein transmembrane domain"/>
    <property type="match status" value="1"/>
</dbReference>
<evidence type="ECO:0000259" key="9">
    <source>
        <dbReference type="Pfam" id="PF16916"/>
    </source>
</evidence>
<comment type="similarity">
    <text evidence="2">Belongs to the cation diffusion facilitator (CDF) transporter (TC 2.A.4) family.</text>
</comment>
<reference evidence="11" key="1">
    <citation type="submission" date="2017-04" db="EMBL/GenBank/DDBJ databases">
        <authorList>
            <person name="Varghese N."/>
            <person name="Submissions S."/>
        </authorList>
    </citation>
    <scope>NUCLEOTIDE SEQUENCE [LARGE SCALE GENOMIC DNA]</scope>
    <source>
        <strain evidence="11">USBA 82</strain>
    </source>
</reference>
<evidence type="ECO:0000256" key="4">
    <source>
        <dbReference type="ARBA" id="ARBA00022692"/>
    </source>
</evidence>
<dbReference type="InterPro" id="IPR036837">
    <property type="entry name" value="Cation_efflux_CTD_sf"/>
</dbReference>
<dbReference type="RefSeq" id="WP_085545283.1">
    <property type="nucleotide sequence ID" value="NZ_FXBB01000032.1"/>
</dbReference>
<dbReference type="PANTHER" id="PTHR43840">
    <property type="entry name" value="MITOCHONDRIAL METAL TRANSPORTER 1-RELATED"/>
    <property type="match status" value="1"/>
</dbReference>
<keyword evidence="11" id="KW-1185">Reference proteome</keyword>
<evidence type="ECO:0000259" key="8">
    <source>
        <dbReference type="Pfam" id="PF01545"/>
    </source>
</evidence>
<dbReference type="PANTHER" id="PTHR43840:SF15">
    <property type="entry name" value="MITOCHONDRIAL METAL TRANSPORTER 1-RELATED"/>
    <property type="match status" value="1"/>
</dbReference>
<dbReference type="FunFam" id="1.20.1510.10:FF:000006">
    <property type="entry name" value="Divalent cation efflux transporter"/>
    <property type="match status" value="1"/>
</dbReference>
<sequence length="307" mass="32664">MACHDRASQGMSVSWRGLWIDLGLTLGKILAGFFGNSAAMVADGVHSLSDAVTDIVAIWGFKMVSVPADSSHRYGHGKFETLCSVFVGVALIAAGLGILWASGGRIFQAIGGDFPDAPGMIALVAATISVIVKELLYRYTLSASIRLNSPALKANAWHHRSDAMSSLATLVGIGGAIIWSGWGRVLDPLAGVIVSFMVIKVGWSICFDGADELMEASLPEEISREIVGIGEAVEGVRDLHGLRTRRIGASVAMDFHLLVDPDLSVREGHDIATAVEEVIRDRFGEDTIISVHLEPDERGGAPLKTHP</sequence>
<organism evidence="10 11">
    <name type="scientific">Dethiosulfovibrio salsuginis</name>
    <dbReference type="NCBI Taxonomy" id="561720"/>
    <lineage>
        <taxon>Bacteria</taxon>
        <taxon>Thermotogati</taxon>
        <taxon>Synergistota</taxon>
        <taxon>Synergistia</taxon>
        <taxon>Synergistales</taxon>
        <taxon>Dethiosulfovibrionaceae</taxon>
        <taxon>Dethiosulfovibrio</taxon>
    </lineage>
</organism>
<dbReference type="SUPFAM" id="SSF160240">
    <property type="entry name" value="Cation efflux protein cytoplasmic domain-like"/>
    <property type="match status" value="1"/>
</dbReference>
<dbReference type="OrthoDB" id="9806522at2"/>
<name>A0A1X7KQ98_9BACT</name>
<comment type="subcellular location">
    <subcellularLocation>
        <location evidence="1">Membrane</location>
        <topology evidence="1">Multi-pass membrane protein</topology>
    </subcellularLocation>
</comment>
<dbReference type="InterPro" id="IPR002524">
    <property type="entry name" value="Cation_efflux"/>
</dbReference>
<dbReference type="Proteomes" id="UP000193355">
    <property type="component" value="Unassembled WGS sequence"/>
</dbReference>
<dbReference type="GO" id="GO:0016020">
    <property type="term" value="C:membrane"/>
    <property type="evidence" value="ECO:0007669"/>
    <property type="project" value="UniProtKB-SubCell"/>
</dbReference>
<keyword evidence="4 7" id="KW-0812">Transmembrane</keyword>